<keyword evidence="3" id="KW-1185">Reference proteome</keyword>
<accession>A0AAE1NJV1</accession>
<reference evidence="2" key="1">
    <citation type="submission" date="2023-11" db="EMBL/GenBank/DDBJ databases">
        <title>Genome assemblies of two species of porcelain crab, Petrolisthes cinctipes and Petrolisthes manimaculis (Anomura: Porcellanidae).</title>
        <authorList>
            <person name="Angst P."/>
        </authorList>
    </citation>
    <scope>NUCLEOTIDE SEQUENCE</scope>
    <source>
        <strain evidence="2">PB745_02</strain>
        <tissue evidence="2">Gill</tissue>
    </source>
</reference>
<dbReference type="AlphaFoldDB" id="A0AAE1NJV1"/>
<feature type="compositionally biased region" description="Gly residues" evidence="1">
    <location>
        <begin position="10"/>
        <end position="21"/>
    </location>
</feature>
<feature type="compositionally biased region" description="Basic and acidic residues" evidence="1">
    <location>
        <begin position="108"/>
        <end position="117"/>
    </location>
</feature>
<feature type="region of interest" description="Disordered" evidence="1">
    <location>
        <begin position="1"/>
        <end position="54"/>
    </location>
</feature>
<comment type="caution">
    <text evidence="2">The sequence shown here is derived from an EMBL/GenBank/DDBJ whole genome shotgun (WGS) entry which is preliminary data.</text>
</comment>
<evidence type="ECO:0000313" key="3">
    <source>
        <dbReference type="Proteomes" id="UP001292094"/>
    </source>
</evidence>
<dbReference type="EMBL" id="JAWZYT010005452">
    <property type="protein sequence ID" value="KAK4290527.1"/>
    <property type="molecule type" value="Genomic_DNA"/>
</dbReference>
<feature type="region of interest" description="Disordered" evidence="1">
    <location>
        <begin position="73"/>
        <end position="117"/>
    </location>
</feature>
<sequence length="117" mass="12938">MRGEWMREGCGSGRGMTWGEGEGLRVMGEREEEGFRRSGMRGGHRGKKDLEGVGRRKKDLGVGWRRGMREDVCGGEEGFRRSGMEERDEGGCGEGKKDLEGVGWRRGMKGDVGRGEG</sequence>
<proteinExistence type="predicted"/>
<protein>
    <submittedName>
        <fullName evidence="2">Uncharacterized protein</fullName>
    </submittedName>
</protein>
<name>A0AAE1NJV1_9EUCA</name>
<organism evidence="2 3">
    <name type="scientific">Petrolisthes manimaculis</name>
    <dbReference type="NCBI Taxonomy" id="1843537"/>
    <lineage>
        <taxon>Eukaryota</taxon>
        <taxon>Metazoa</taxon>
        <taxon>Ecdysozoa</taxon>
        <taxon>Arthropoda</taxon>
        <taxon>Crustacea</taxon>
        <taxon>Multicrustacea</taxon>
        <taxon>Malacostraca</taxon>
        <taxon>Eumalacostraca</taxon>
        <taxon>Eucarida</taxon>
        <taxon>Decapoda</taxon>
        <taxon>Pleocyemata</taxon>
        <taxon>Anomura</taxon>
        <taxon>Galatheoidea</taxon>
        <taxon>Porcellanidae</taxon>
        <taxon>Petrolisthes</taxon>
    </lineage>
</organism>
<feature type="compositionally biased region" description="Basic and acidic residues" evidence="1">
    <location>
        <begin position="73"/>
        <end position="85"/>
    </location>
</feature>
<dbReference type="Proteomes" id="UP001292094">
    <property type="component" value="Unassembled WGS sequence"/>
</dbReference>
<feature type="compositionally biased region" description="Basic and acidic residues" evidence="1">
    <location>
        <begin position="27"/>
        <end position="36"/>
    </location>
</feature>
<evidence type="ECO:0000313" key="2">
    <source>
        <dbReference type="EMBL" id="KAK4290527.1"/>
    </source>
</evidence>
<feature type="compositionally biased region" description="Basic residues" evidence="1">
    <location>
        <begin position="38"/>
        <end position="47"/>
    </location>
</feature>
<evidence type="ECO:0000256" key="1">
    <source>
        <dbReference type="SAM" id="MobiDB-lite"/>
    </source>
</evidence>
<gene>
    <name evidence="2" type="ORF">Pmani_036582</name>
</gene>